<dbReference type="AlphaFoldDB" id="A0AA96WK86"/>
<name>A0AA96WK86_9CYAN</name>
<organism evidence="2">
    <name type="scientific">Leptolyngbya sp. NK1-12</name>
    <dbReference type="NCBI Taxonomy" id="2547451"/>
    <lineage>
        <taxon>Bacteria</taxon>
        <taxon>Bacillati</taxon>
        <taxon>Cyanobacteriota</taxon>
        <taxon>Cyanophyceae</taxon>
        <taxon>Leptolyngbyales</taxon>
        <taxon>Leptolyngbyaceae</taxon>
        <taxon>Leptolyngbya group</taxon>
        <taxon>Leptolyngbya</taxon>
    </lineage>
</organism>
<feature type="transmembrane region" description="Helical" evidence="1">
    <location>
        <begin position="99"/>
        <end position="119"/>
    </location>
</feature>
<feature type="transmembrane region" description="Helical" evidence="1">
    <location>
        <begin position="125"/>
        <end position="145"/>
    </location>
</feature>
<keyword evidence="1" id="KW-0472">Membrane</keyword>
<dbReference type="EMBL" id="CP053587">
    <property type="protein sequence ID" value="WNZ27457.1"/>
    <property type="molecule type" value="Genomic_DNA"/>
</dbReference>
<keyword evidence="2" id="KW-0436">Ligase</keyword>
<protein>
    <submittedName>
        <fullName evidence="2">O-antigen ligase domain-containing protein</fullName>
    </submittedName>
</protein>
<keyword evidence="1" id="KW-1133">Transmembrane helix</keyword>
<feature type="transmembrane region" description="Helical" evidence="1">
    <location>
        <begin position="300"/>
        <end position="319"/>
    </location>
</feature>
<feature type="transmembrane region" description="Helical" evidence="1">
    <location>
        <begin position="240"/>
        <end position="259"/>
    </location>
</feature>
<proteinExistence type="predicted"/>
<dbReference type="RefSeq" id="WP_316435748.1">
    <property type="nucleotide sequence ID" value="NZ_CP053587.1"/>
</dbReference>
<keyword evidence="1" id="KW-0812">Transmembrane</keyword>
<sequence>MKARTTTHALPQSFSFGLQPAVGWSIILGFVVFTALCLATGLSQLLNLAFPAGALLVGVLLYIRYPILYHGFSWWMWFLTPFVRRLVDQKIGFMDPSPMLLAPFLVAMVTVITLGRHLPQLGHRAGFPFILVIAGVAYGFLIGLIQRPPVGVCLNFLQSLAPILLGFHLMANWRSYPAYRRNITHVFVWGVLIMGSYGILQFLVLPEWDRFWLISTELTSHGNPEPLAVRVWSTMNSVEPFGTFMAAGLLVVLSTSGALQIPAIIVGFLAFLLTAMRAAWLAWLIGLLAQAKSLKSSLQIRLLATFLVIALLLAPLTTMEPFSEMISERISTFSNLNKDGSVEARRNTYREIAGQAVTEVVGGGLGAASDRVDRTDADSAIDSAILTLLLNLGWIGTSFYLSGLLLLVFAVFQGSEGNFDPFVAAAHAAVLSAMIRLPVNDPISGVSGVILWSFLGVSIAARMYYQQLHQMTRTKLNNNL</sequence>
<feature type="transmembrane region" description="Helical" evidence="1">
    <location>
        <begin position="45"/>
        <end position="63"/>
    </location>
</feature>
<reference evidence="2" key="1">
    <citation type="submission" date="2020-05" db="EMBL/GenBank/DDBJ databases">
        <authorList>
            <person name="Zhu T."/>
            <person name="Keshari N."/>
            <person name="Lu X."/>
        </authorList>
    </citation>
    <scope>NUCLEOTIDE SEQUENCE</scope>
    <source>
        <strain evidence="2">NK1-12</strain>
    </source>
</reference>
<evidence type="ECO:0000313" key="2">
    <source>
        <dbReference type="EMBL" id="WNZ27457.1"/>
    </source>
</evidence>
<feature type="transmembrane region" description="Helical" evidence="1">
    <location>
        <begin position="265"/>
        <end position="288"/>
    </location>
</feature>
<feature type="transmembrane region" description="Helical" evidence="1">
    <location>
        <begin position="443"/>
        <end position="465"/>
    </location>
</feature>
<dbReference type="GO" id="GO:0016874">
    <property type="term" value="F:ligase activity"/>
    <property type="evidence" value="ECO:0007669"/>
    <property type="project" value="UniProtKB-KW"/>
</dbReference>
<feature type="transmembrane region" description="Helical" evidence="1">
    <location>
        <begin position="21"/>
        <end position="38"/>
    </location>
</feature>
<feature type="transmembrane region" description="Helical" evidence="1">
    <location>
        <begin position="183"/>
        <end position="205"/>
    </location>
</feature>
<evidence type="ECO:0000256" key="1">
    <source>
        <dbReference type="SAM" id="Phobius"/>
    </source>
</evidence>
<feature type="transmembrane region" description="Helical" evidence="1">
    <location>
        <begin position="392"/>
        <end position="412"/>
    </location>
</feature>
<accession>A0AA96WK86</accession>
<gene>
    <name evidence="2" type="ORF">HJG54_31760</name>
</gene>
<feature type="transmembrane region" description="Helical" evidence="1">
    <location>
        <begin position="152"/>
        <end position="171"/>
    </location>
</feature>